<accession>A0A975BQ07</accession>
<proteinExistence type="predicted"/>
<name>A0A975BQ07_9BACT</name>
<dbReference type="KEGG" id="dmm:dnm_051120"/>
<keyword evidence="1" id="KW-1133">Transmembrane helix</keyword>
<dbReference type="EMBL" id="CP061800">
    <property type="protein sequence ID" value="QTA89064.1"/>
    <property type="molecule type" value="Genomic_DNA"/>
</dbReference>
<dbReference type="Proteomes" id="UP000663722">
    <property type="component" value="Chromosome"/>
</dbReference>
<keyword evidence="1" id="KW-0472">Membrane</keyword>
<organism evidence="2 3">
    <name type="scientific">Desulfonema magnum</name>
    <dbReference type="NCBI Taxonomy" id="45655"/>
    <lineage>
        <taxon>Bacteria</taxon>
        <taxon>Pseudomonadati</taxon>
        <taxon>Thermodesulfobacteriota</taxon>
        <taxon>Desulfobacteria</taxon>
        <taxon>Desulfobacterales</taxon>
        <taxon>Desulfococcaceae</taxon>
        <taxon>Desulfonema</taxon>
    </lineage>
</organism>
<keyword evidence="3" id="KW-1185">Reference proteome</keyword>
<feature type="transmembrane region" description="Helical" evidence="1">
    <location>
        <begin position="21"/>
        <end position="43"/>
    </location>
</feature>
<gene>
    <name evidence="2" type="ORF">dnm_051120</name>
</gene>
<dbReference type="AlphaFoldDB" id="A0A975BQ07"/>
<evidence type="ECO:0000313" key="2">
    <source>
        <dbReference type="EMBL" id="QTA89064.1"/>
    </source>
</evidence>
<protein>
    <submittedName>
        <fullName evidence="2">Uncharacterized protein</fullName>
    </submittedName>
</protein>
<reference evidence="2" key="1">
    <citation type="journal article" date="2021" name="Microb. Physiol.">
        <title>Proteogenomic Insights into the Physiology of Marine, Sulfate-Reducing, Filamentous Desulfonema limicola and Desulfonema magnum.</title>
        <authorList>
            <person name="Schnaars V."/>
            <person name="Wohlbrand L."/>
            <person name="Scheve S."/>
            <person name="Hinrichs C."/>
            <person name="Reinhardt R."/>
            <person name="Rabus R."/>
        </authorList>
    </citation>
    <scope>NUCLEOTIDE SEQUENCE</scope>
    <source>
        <strain evidence="2">4be13</strain>
    </source>
</reference>
<evidence type="ECO:0000313" key="3">
    <source>
        <dbReference type="Proteomes" id="UP000663722"/>
    </source>
</evidence>
<keyword evidence="1" id="KW-0812">Transmembrane</keyword>
<evidence type="ECO:0000256" key="1">
    <source>
        <dbReference type="SAM" id="Phobius"/>
    </source>
</evidence>
<sequence length="45" mass="5755">MKLPHNVWDKRFEKTPFQIRIHLIVMPVNIYILMFRFFCVWIRNY</sequence>